<dbReference type="GO" id="GO:0004650">
    <property type="term" value="F:polygalacturonase activity"/>
    <property type="evidence" value="ECO:0007669"/>
    <property type="project" value="InterPro"/>
</dbReference>
<dbReference type="AlphaFoldDB" id="A0AAV0M5U4"/>
<evidence type="ECO:0000256" key="9">
    <source>
        <dbReference type="SAM" id="SignalP"/>
    </source>
</evidence>
<dbReference type="InterPro" id="IPR011050">
    <property type="entry name" value="Pectin_lyase_fold/virulence"/>
</dbReference>
<dbReference type="PANTHER" id="PTHR31375">
    <property type="match status" value="1"/>
</dbReference>
<dbReference type="EMBL" id="CAMGYJ010000007">
    <property type="protein sequence ID" value="CAI0440818.1"/>
    <property type="molecule type" value="Genomic_DNA"/>
</dbReference>
<dbReference type="GO" id="GO:0071555">
    <property type="term" value="P:cell wall organization"/>
    <property type="evidence" value="ECO:0007669"/>
    <property type="project" value="UniProtKB-KW"/>
</dbReference>
<keyword evidence="4" id="KW-0964">Secreted</keyword>
<reference evidence="10" key="1">
    <citation type="submission" date="2022-08" db="EMBL/GenBank/DDBJ databases">
        <authorList>
            <person name="Gutierrez-Valencia J."/>
        </authorList>
    </citation>
    <scope>NUCLEOTIDE SEQUENCE</scope>
</reference>
<evidence type="ECO:0000313" key="11">
    <source>
        <dbReference type="Proteomes" id="UP001154282"/>
    </source>
</evidence>
<dbReference type="SMART" id="SM00710">
    <property type="entry name" value="PbH1"/>
    <property type="match status" value="5"/>
</dbReference>
<gene>
    <name evidence="10" type="ORF">LITE_LOCUS26644</name>
</gene>
<keyword evidence="3" id="KW-0134">Cell wall</keyword>
<organism evidence="10 11">
    <name type="scientific">Linum tenue</name>
    <dbReference type="NCBI Taxonomy" id="586396"/>
    <lineage>
        <taxon>Eukaryota</taxon>
        <taxon>Viridiplantae</taxon>
        <taxon>Streptophyta</taxon>
        <taxon>Embryophyta</taxon>
        <taxon>Tracheophyta</taxon>
        <taxon>Spermatophyta</taxon>
        <taxon>Magnoliopsida</taxon>
        <taxon>eudicotyledons</taxon>
        <taxon>Gunneridae</taxon>
        <taxon>Pentapetalae</taxon>
        <taxon>rosids</taxon>
        <taxon>fabids</taxon>
        <taxon>Malpighiales</taxon>
        <taxon>Linaceae</taxon>
        <taxon>Linum</taxon>
    </lineage>
</organism>
<dbReference type="GO" id="GO:0005975">
    <property type="term" value="P:carbohydrate metabolic process"/>
    <property type="evidence" value="ECO:0007669"/>
    <property type="project" value="InterPro"/>
</dbReference>
<dbReference type="Pfam" id="PF00295">
    <property type="entry name" value="Glyco_hydro_28"/>
    <property type="match status" value="1"/>
</dbReference>
<dbReference type="SUPFAM" id="SSF51126">
    <property type="entry name" value="Pectin lyase-like"/>
    <property type="match status" value="1"/>
</dbReference>
<keyword evidence="11" id="KW-1185">Reference proteome</keyword>
<dbReference type="Gene3D" id="2.160.20.10">
    <property type="entry name" value="Single-stranded right-handed beta-helix, Pectin lyase-like"/>
    <property type="match status" value="1"/>
</dbReference>
<evidence type="ECO:0000256" key="4">
    <source>
        <dbReference type="ARBA" id="ARBA00022525"/>
    </source>
</evidence>
<comment type="subcellular location">
    <subcellularLocation>
        <location evidence="1">Secreted</location>
        <location evidence="1">Cell wall</location>
    </subcellularLocation>
</comment>
<protein>
    <recommendedName>
        <fullName evidence="12">Exopolygalacturonase</fullName>
    </recommendedName>
</protein>
<feature type="signal peptide" evidence="9">
    <location>
        <begin position="1"/>
        <end position="28"/>
    </location>
</feature>
<dbReference type="InterPro" id="IPR000743">
    <property type="entry name" value="Glyco_hydro_28"/>
</dbReference>
<proteinExistence type="inferred from homology"/>
<evidence type="ECO:0000256" key="3">
    <source>
        <dbReference type="ARBA" id="ARBA00022512"/>
    </source>
</evidence>
<name>A0AAV0M5U4_9ROSI</name>
<dbReference type="Proteomes" id="UP001154282">
    <property type="component" value="Unassembled WGS sequence"/>
</dbReference>
<keyword evidence="7" id="KW-0961">Cell wall biogenesis/degradation</keyword>
<evidence type="ECO:0000256" key="6">
    <source>
        <dbReference type="ARBA" id="ARBA00023295"/>
    </source>
</evidence>
<keyword evidence="9" id="KW-0732">Signal</keyword>
<sequence length="398" mass="43167">MGGKMLRLRLAIIAPLFLLVAFVGAAIADFNYDAYSYPKVFDVRRYGAKPDGKSDSSEAFLAAWNDACQYEGKARVVVPPGEYVTDTILFLGPCKGSMGFIMKGRLTPPDRLSHSDEWITFRYVNGLLVSGHGTFDGKGYVAPTPKPPAISLRFEFINDAVISHIRSLNSRNAHFQLFGSNKIRMHNLLIRAPGNSPNTDGIKIGASTDVHVTNSVIGTGDDCISILGKSSDIYVSQVLCGPGHGISVGSMGFYDNNAENDVVTDVTVTDCTFRGTSDGVRIKTWATANAGLVRNLTFSNIHLDSVDNPIVIDQEYCPYPPCKQVPSRIRIEDVTYDNVWGTSRTAVAVKLNCSKMYGCKGLVLRDINMVQKNGLDAVSFCSHAVGATHGVQKPSPCL</sequence>
<keyword evidence="6 8" id="KW-0326">Glycosidase</keyword>
<dbReference type="InterPro" id="IPR012334">
    <property type="entry name" value="Pectin_lyas_fold"/>
</dbReference>
<evidence type="ECO:0000256" key="8">
    <source>
        <dbReference type="RuleBase" id="RU361169"/>
    </source>
</evidence>
<feature type="chain" id="PRO_5043953635" description="Exopolygalacturonase" evidence="9">
    <location>
        <begin position="29"/>
        <end position="398"/>
    </location>
</feature>
<evidence type="ECO:0000256" key="5">
    <source>
        <dbReference type="ARBA" id="ARBA00022801"/>
    </source>
</evidence>
<accession>A0AAV0M5U4</accession>
<comment type="caution">
    <text evidence="10">The sequence shown here is derived from an EMBL/GenBank/DDBJ whole genome shotgun (WGS) entry which is preliminary data.</text>
</comment>
<evidence type="ECO:0000256" key="1">
    <source>
        <dbReference type="ARBA" id="ARBA00004191"/>
    </source>
</evidence>
<comment type="similarity">
    <text evidence="2 8">Belongs to the glycosyl hydrolase 28 family.</text>
</comment>
<dbReference type="FunFam" id="2.160.20.10:FF:000004">
    <property type="entry name" value="Pectin lyase-like superfamily protein"/>
    <property type="match status" value="1"/>
</dbReference>
<keyword evidence="5 8" id="KW-0378">Hydrolase</keyword>
<evidence type="ECO:0000256" key="2">
    <source>
        <dbReference type="ARBA" id="ARBA00008834"/>
    </source>
</evidence>
<evidence type="ECO:0008006" key="12">
    <source>
        <dbReference type="Google" id="ProtNLM"/>
    </source>
</evidence>
<dbReference type="InterPro" id="IPR006626">
    <property type="entry name" value="PbH1"/>
</dbReference>
<evidence type="ECO:0000313" key="10">
    <source>
        <dbReference type="EMBL" id="CAI0440818.1"/>
    </source>
</evidence>
<evidence type="ECO:0000256" key="7">
    <source>
        <dbReference type="ARBA" id="ARBA00023316"/>
    </source>
</evidence>